<keyword evidence="5" id="KW-1185">Reference proteome</keyword>
<evidence type="ECO:0000256" key="2">
    <source>
        <dbReference type="ARBA" id="ARBA00023004"/>
    </source>
</evidence>
<dbReference type="EMBL" id="QUAK01000063">
    <property type="protein sequence ID" value="RFU86622.1"/>
    <property type="molecule type" value="Genomic_DNA"/>
</dbReference>
<reference evidence="4 5" key="1">
    <citation type="submission" date="2018-08" db="EMBL/GenBank/DDBJ databases">
        <title>Isolation, diversity and antifungal activity of Actinobacteria from wheat.</title>
        <authorList>
            <person name="Han C."/>
        </authorList>
    </citation>
    <scope>NUCLEOTIDE SEQUENCE [LARGE SCALE GENOMIC DNA]</scope>
    <source>
        <strain evidence="4 5">NEAU-YY421</strain>
    </source>
</reference>
<organism evidence="4 5">
    <name type="scientific">Streptomyces triticagri</name>
    <dbReference type="NCBI Taxonomy" id="2293568"/>
    <lineage>
        <taxon>Bacteria</taxon>
        <taxon>Bacillati</taxon>
        <taxon>Actinomycetota</taxon>
        <taxon>Actinomycetes</taxon>
        <taxon>Kitasatosporales</taxon>
        <taxon>Streptomycetaceae</taxon>
        <taxon>Streptomyces</taxon>
    </lineage>
</organism>
<name>A0A372M6Q3_9ACTN</name>
<dbReference type="AlphaFoldDB" id="A0A372M6Q3"/>
<sequence>MLTSQFTERPTDQHCGLRNALLSANSVLPAPSVRFPETVAGFMGTGVERLLDDLQKHGLSIVQLDAPLQGPVFRHLGSLLGEAIPELDPAVQPYVEDGVVLNLVADAGVTGDIHLQPFGTTPLSLHSEGSGRCIADQPRYIVLMCVEPGDDDSAQTVLIPMVSVAAGLSPDDLRLLGHTRYDSAHNVPTIARASSSRTVFSFRDFQGTPLQWACEAEDAEPEAVNQALRRLLAQMYDRRHAHGVTWTRGLLIVMDNTRFFHGRTAGPVRMVHQPRHLKRLRIR</sequence>
<evidence type="ECO:0000259" key="3">
    <source>
        <dbReference type="Pfam" id="PF02668"/>
    </source>
</evidence>
<evidence type="ECO:0000256" key="1">
    <source>
        <dbReference type="ARBA" id="ARBA00023002"/>
    </source>
</evidence>
<dbReference type="Proteomes" id="UP000263094">
    <property type="component" value="Unassembled WGS sequence"/>
</dbReference>
<proteinExistence type="predicted"/>
<gene>
    <name evidence="4" type="ORF">DY218_11165</name>
</gene>
<keyword evidence="1" id="KW-0560">Oxidoreductase</keyword>
<comment type="caution">
    <text evidence="4">The sequence shown here is derived from an EMBL/GenBank/DDBJ whole genome shotgun (WGS) entry which is preliminary data.</text>
</comment>
<dbReference type="SUPFAM" id="SSF51197">
    <property type="entry name" value="Clavaminate synthase-like"/>
    <property type="match status" value="1"/>
</dbReference>
<protein>
    <recommendedName>
        <fullName evidence="3">TauD/TfdA-like domain-containing protein</fullName>
    </recommendedName>
</protein>
<dbReference type="InterPro" id="IPR003819">
    <property type="entry name" value="TauD/TfdA-like"/>
</dbReference>
<feature type="domain" description="TauD/TfdA-like" evidence="3">
    <location>
        <begin position="47"/>
        <end position="280"/>
    </location>
</feature>
<dbReference type="Pfam" id="PF02668">
    <property type="entry name" value="TauD"/>
    <property type="match status" value="1"/>
</dbReference>
<evidence type="ECO:0000313" key="5">
    <source>
        <dbReference type="Proteomes" id="UP000263094"/>
    </source>
</evidence>
<dbReference type="Gene3D" id="3.60.130.10">
    <property type="entry name" value="Clavaminate synthase-like"/>
    <property type="match status" value="1"/>
</dbReference>
<dbReference type="GO" id="GO:0016491">
    <property type="term" value="F:oxidoreductase activity"/>
    <property type="evidence" value="ECO:0007669"/>
    <property type="project" value="UniProtKB-KW"/>
</dbReference>
<keyword evidence="2" id="KW-0408">Iron</keyword>
<evidence type="ECO:0000313" key="4">
    <source>
        <dbReference type="EMBL" id="RFU86622.1"/>
    </source>
</evidence>
<accession>A0A372M6Q3</accession>
<dbReference type="InterPro" id="IPR042098">
    <property type="entry name" value="TauD-like_sf"/>
</dbReference>